<dbReference type="STRING" id="1000565.METUNv1_01080"/>
<dbReference type="EMBL" id="AFHG01000034">
    <property type="protein sequence ID" value="EGK72606.1"/>
    <property type="molecule type" value="Genomic_DNA"/>
</dbReference>
<accession>F5RA03</accession>
<organism evidence="2 3">
    <name type="scientific">Methyloversatilis universalis (strain ATCC BAA-1314 / DSM 25237 / JCM 13912 / CCUG 52030 / FAM5)</name>
    <dbReference type="NCBI Taxonomy" id="1000565"/>
    <lineage>
        <taxon>Bacteria</taxon>
        <taxon>Pseudomonadati</taxon>
        <taxon>Pseudomonadota</taxon>
        <taxon>Betaproteobacteria</taxon>
        <taxon>Nitrosomonadales</taxon>
        <taxon>Sterolibacteriaceae</taxon>
        <taxon>Methyloversatilis</taxon>
    </lineage>
</organism>
<evidence type="ECO:0008006" key="4">
    <source>
        <dbReference type="Google" id="ProtNLM"/>
    </source>
</evidence>
<keyword evidence="3" id="KW-1185">Reference proteome</keyword>
<dbReference type="eggNOG" id="ENOG502Z8WJ">
    <property type="taxonomic scope" value="Bacteria"/>
</dbReference>
<name>F5RA03_METUF</name>
<protein>
    <recommendedName>
        <fullName evidence="4">Phytanoyl-CoA dioxygenase</fullName>
    </recommendedName>
</protein>
<proteinExistence type="predicted"/>
<evidence type="ECO:0000313" key="3">
    <source>
        <dbReference type="Proteomes" id="UP000005019"/>
    </source>
</evidence>
<gene>
    <name evidence="2" type="ORF">METUNv1_01080</name>
</gene>
<sequence>MPSPLPSLLPNSMTDALTPPSSARDFHDRIYRGDIVEIAGNAAMTELVAHARGLVEEALRPHDPQRLHEHLTPAQQIDTLTALQRAFTASADTRRIWRALLASLGLDPARIACDRLHLRFQPHRAPGSVCARHASTATVAFHRDTWGSNLYAQTNWWAPIYPVSAGRTMALYPALWSRPLKNSSAAFDMRALLERSAAGGRTAVGADEAIPHLQEAVDAAGAQPVLVPPGTLIAFSGAHAHTGVGNHTGLTRISFETRTVWLDDLLAGRGAPNIDGQAPWAAPGLFRMLDDRRPLNEVLGCARTEACAHWPLATPVGSGGPARR</sequence>
<comment type="caution">
    <text evidence="2">The sequence shown here is derived from an EMBL/GenBank/DDBJ whole genome shotgun (WGS) entry which is preliminary data.</text>
</comment>
<reference evidence="2 3" key="1">
    <citation type="journal article" date="2011" name="J. Bacteriol.">
        <title>Genome sequence of Methyloversatilis universalis FAM5T, a methylotrophic representative of the order Rhodocyclales.</title>
        <authorList>
            <person name="Kittichotirat W."/>
            <person name="Good N.M."/>
            <person name="Hall R."/>
            <person name="Bringel F."/>
            <person name="Lajus A."/>
            <person name="Medigue C."/>
            <person name="Smalley N.E."/>
            <person name="Beck D."/>
            <person name="Bumgarner R."/>
            <person name="Vuilleumier S."/>
            <person name="Kalyuzhnaya M.G."/>
        </authorList>
    </citation>
    <scope>NUCLEOTIDE SEQUENCE [LARGE SCALE GENOMIC DNA]</scope>
    <source>
        <strain evidence="3">ATCC BAA-1314 / JCM 13912 / FAM5</strain>
    </source>
</reference>
<evidence type="ECO:0000313" key="2">
    <source>
        <dbReference type="EMBL" id="EGK72606.1"/>
    </source>
</evidence>
<evidence type="ECO:0000256" key="1">
    <source>
        <dbReference type="SAM" id="MobiDB-lite"/>
    </source>
</evidence>
<feature type="region of interest" description="Disordered" evidence="1">
    <location>
        <begin position="1"/>
        <end position="23"/>
    </location>
</feature>
<dbReference type="Proteomes" id="UP000005019">
    <property type="component" value="Unassembled WGS sequence"/>
</dbReference>
<dbReference type="SUPFAM" id="SSF51197">
    <property type="entry name" value="Clavaminate synthase-like"/>
    <property type="match status" value="1"/>
</dbReference>
<dbReference type="AlphaFoldDB" id="F5RA03"/>